<accession>A0ABU7FWR4</accession>
<dbReference type="Proteomes" id="UP001333996">
    <property type="component" value="Unassembled WGS sequence"/>
</dbReference>
<protein>
    <submittedName>
        <fullName evidence="1">Uncharacterized protein</fullName>
    </submittedName>
</protein>
<dbReference type="EMBL" id="JAYWVC010000414">
    <property type="protein sequence ID" value="MED7828536.1"/>
    <property type="molecule type" value="Genomic_DNA"/>
</dbReference>
<name>A0ABU7FWR4_9ACTN</name>
<keyword evidence="2" id="KW-1185">Reference proteome</keyword>
<gene>
    <name evidence="1" type="ORF">VXC91_43505</name>
</gene>
<evidence type="ECO:0000313" key="1">
    <source>
        <dbReference type="EMBL" id="MED7828536.1"/>
    </source>
</evidence>
<proteinExistence type="predicted"/>
<reference evidence="1" key="1">
    <citation type="submission" date="2024-01" db="EMBL/GenBank/DDBJ databases">
        <title>First draft genome sequence data of TA4-1, the type strain of Gram-positive actinobacterium Streptomyces chiangmaiensis.</title>
        <authorList>
            <person name="Yasawong M."/>
            <person name="Nantapong N."/>
        </authorList>
    </citation>
    <scope>NUCLEOTIDE SEQUENCE</scope>
    <source>
        <strain evidence="1">TA4-1</strain>
    </source>
</reference>
<evidence type="ECO:0000313" key="2">
    <source>
        <dbReference type="Proteomes" id="UP001333996"/>
    </source>
</evidence>
<dbReference type="RefSeq" id="WP_329512876.1">
    <property type="nucleotide sequence ID" value="NZ_BAAAYZ010000244.1"/>
</dbReference>
<comment type="caution">
    <text evidence="1">The sequence shown here is derived from an EMBL/GenBank/DDBJ whole genome shotgun (WGS) entry which is preliminary data.</text>
</comment>
<organism evidence="1 2">
    <name type="scientific">Streptomyces chiangmaiensis</name>
    <dbReference type="NCBI Taxonomy" id="766497"/>
    <lineage>
        <taxon>Bacteria</taxon>
        <taxon>Bacillati</taxon>
        <taxon>Actinomycetota</taxon>
        <taxon>Actinomycetes</taxon>
        <taxon>Kitasatosporales</taxon>
        <taxon>Streptomycetaceae</taxon>
        <taxon>Streptomyces</taxon>
    </lineage>
</organism>
<sequence>MSPDDYVYMDGADGIVIPSASLLRVFAIAEDPSAEEAAAAGDIRTGSARSDDQGDCRVRVVGRTCR</sequence>